<protein>
    <submittedName>
        <fullName evidence="1">Uncharacterized protein</fullName>
    </submittedName>
</protein>
<reference evidence="1" key="1">
    <citation type="journal article" date="2021" name="Proc. Natl. Acad. Sci. U.S.A.">
        <title>A Catalog of Tens of Thousands of Viruses from Human Metagenomes Reveals Hidden Associations with Chronic Diseases.</title>
        <authorList>
            <person name="Tisza M.J."/>
            <person name="Buck C.B."/>
        </authorList>
    </citation>
    <scope>NUCLEOTIDE SEQUENCE</scope>
    <source>
        <strain evidence="1">CtBev14</strain>
    </source>
</reference>
<name>A0A8S5LAS8_9CAUD</name>
<sequence length="199" mass="22545">MSIEQTNLNVSTEDTEINERDYWKEQANIRGVSYANNIPTAKLKELVQARIAEQEAANSGGTRGRQSLEKLAPEVLQNIDKATALVRFQIHVLDPSKQDWTAITVTAGNANFSPIRRVIPLNAPIWHAERILVEVLKSMKYAHRKSERHPRLRQHIDNMSKPKYLPCFQIVELPPLTDEELKALAEQQAVNNTGQSESD</sequence>
<proteinExistence type="predicted"/>
<accession>A0A8S5LAS8</accession>
<organism evidence="1">
    <name type="scientific">Podoviridae sp. ctBev14</name>
    <dbReference type="NCBI Taxonomy" id="2823556"/>
    <lineage>
        <taxon>Viruses</taxon>
        <taxon>Duplodnaviria</taxon>
        <taxon>Heunggongvirae</taxon>
        <taxon>Uroviricota</taxon>
        <taxon>Caudoviricetes</taxon>
    </lineage>
</organism>
<dbReference type="EMBL" id="BK014667">
    <property type="protein sequence ID" value="DAD67041.1"/>
    <property type="molecule type" value="Genomic_DNA"/>
</dbReference>
<evidence type="ECO:0000313" key="1">
    <source>
        <dbReference type="EMBL" id="DAD67041.1"/>
    </source>
</evidence>